<dbReference type="Gene3D" id="3.30.559.10">
    <property type="entry name" value="Chloramphenicol acetyltransferase-like domain"/>
    <property type="match status" value="2"/>
</dbReference>
<comment type="similarity">
    <text evidence="1">Belongs to the plant acyltransferase family.</text>
</comment>
<accession>A0A7J7E236</accession>
<sequence>MTTPPTRKDGDDFLVYNLKLSSVGPSRVTGSDVTHEPNGLDIAMKLHYVMGVYFFGGEAALGVTVTQMKDSMFTWCNDYYVNSGRFWRSGSGRPYMKCNDCGVRFIEAKCDKTVEEWLQMVKDCKFGLNKLLVYHLPIGPDLSFSPSLFIQLTRFKCGGISMGLSWAHVLGDVLSVSDSFNAWAQVLSGIKSNGLFHIPKQPIKPKNSDDPVEPLNLPGSVKRVGPVGDCWVTANNGEMETFSFHISSTHLTHLQSKIWGEPHNINQIPSFESICAIIWHCIANVSEGGVEPNIVTVCKKDPIHTKTGILSNTQIISTIKADFSVAEADLQELATLLVDKIKDEKSQIEEAVERENDGACDYIVYGANLTFLDLEEADLYGIEVNGFKPELVYYTIQGVGDAGMVIVHAGPGDYDGGGGRIATLILLEKQLAKVKYELKKNGVLLETEIE</sequence>
<dbReference type="InParanoid" id="A0A7J7E236"/>
<organism evidence="2 3">
    <name type="scientific">Tripterygium wilfordii</name>
    <name type="common">Thunder God vine</name>
    <dbReference type="NCBI Taxonomy" id="458696"/>
    <lineage>
        <taxon>Eukaryota</taxon>
        <taxon>Viridiplantae</taxon>
        <taxon>Streptophyta</taxon>
        <taxon>Embryophyta</taxon>
        <taxon>Tracheophyta</taxon>
        <taxon>Spermatophyta</taxon>
        <taxon>Magnoliopsida</taxon>
        <taxon>eudicotyledons</taxon>
        <taxon>Gunneridae</taxon>
        <taxon>Pentapetalae</taxon>
        <taxon>rosids</taxon>
        <taxon>fabids</taxon>
        <taxon>Celastrales</taxon>
        <taxon>Celastraceae</taxon>
        <taxon>Tripterygium</taxon>
    </lineage>
</organism>
<dbReference type="OrthoDB" id="1862401at2759"/>
<keyword evidence="3" id="KW-1185">Reference proteome</keyword>
<dbReference type="AlphaFoldDB" id="A0A7J7E236"/>
<evidence type="ECO:0000256" key="1">
    <source>
        <dbReference type="ARBA" id="ARBA00009861"/>
    </source>
</evidence>
<comment type="caution">
    <text evidence="2">The sequence shown here is derived from an EMBL/GenBank/DDBJ whole genome shotgun (WGS) entry which is preliminary data.</text>
</comment>
<dbReference type="Pfam" id="PF02458">
    <property type="entry name" value="Transferase"/>
    <property type="match status" value="1"/>
</dbReference>
<dbReference type="GO" id="GO:0016747">
    <property type="term" value="F:acyltransferase activity, transferring groups other than amino-acyl groups"/>
    <property type="evidence" value="ECO:0007669"/>
    <property type="project" value="TreeGrafter"/>
</dbReference>
<dbReference type="Proteomes" id="UP000593562">
    <property type="component" value="Unassembled WGS sequence"/>
</dbReference>
<dbReference type="InterPro" id="IPR050317">
    <property type="entry name" value="Plant_Fungal_Acyltransferase"/>
</dbReference>
<proteinExistence type="inferred from homology"/>
<dbReference type="PANTHER" id="PTHR31642">
    <property type="entry name" value="TRICHOTHECENE 3-O-ACETYLTRANSFERASE"/>
    <property type="match status" value="1"/>
</dbReference>
<evidence type="ECO:0000313" key="2">
    <source>
        <dbReference type="EMBL" id="KAF5752524.1"/>
    </source>
</evidence>
<gene>
    <name evidence="2" type="ORF">HS088_TW01G00439</name>
</gene>
<reference evidence="2 3" key="1">
    <citation type="journal article" date="2020" name="Nat. Commun.">
        <title>Genome of Tripterygium wilfordii and identification of cytochrome P450 involved in triptolide biosynthesis.</title>
        <authorList>
            <person name="Tu L."/>
            <person name="Su P."/>
            <person name="Zhang Z."/>
            <person name="Gao L."/>
            <person name="Wang J."/>
            <person name="Hu T."/>
            <person name="Zhou J."/>
            <person name="Zhang Y."/>
            <person name="Zhao Y."/>
            <person name="Liu Y."/>
            <person name="Song Y."/>
            <person name="Tong Y."/>
            <person name="Lu Y."/>
            <person name="Yang J."/>
            <person name="Xu C."/>
            <person name="Jia M."/>
            <person name="Peters R.J."/>
            <person name="Huang L."/>
            <person name="Gao W."/>
        </authorList>
    </citation>
    <scope>NUCLEOTIDE SEQUENCE [LARGE SCALE GENOMIC DNA]</scope>
    <source>
        <strain evidence="3">cv. XIE 37</strain>
        <tissue evidence="2">Leaf</tissue>
    </source>
</reference>
<dbReference type="FunCoup" id="A0A7J7E236">
    <property type="interactions" value="789"/>
</dbReference>
<dbReference type="PANTHER" id="PTHR31642:SF115">
    <property type="entry name" value="PROTEIN ECERIFERUM 26-LIKE"/>
    <property type="match status" value="1"/>
</dbReference>
<name>A0A7J7E236_TRIWF</name>
<dbReference type="InterPro" id="IPR023213">
    <property type="entry name" value="CAT-like_dom_sf"/>
</dbReference>
<protein>
    <submittedName>
        <fullName evidence="2">Protein ECERIFERUM 26-like</fullName>
    </submittedName>
</protein>
<evidence type="ECO:0000313" key="3">
    <source>
        <dbReference type="Proteomes" id="UP000593562"/>
    </source>
</evidence>
<dbReference type="EMBL" id="JAAARO010000001">
    <property type="protein sequence ID" value="KAF5752524.1"/>
    <property type="molecule type" value="Genomic_DNA"/>
</dbReference>